<keyword evidence="1" id="KW-0175">Coiled coil</keyword>
<evidence type="ECO:0000256" key="1">
    <source>
        <dbReference type="SAM" id="Coils"/>
    </source>
</evidence>
<name>A0A9D1P9H8_9FIRM</name>
<evidence type="ECO:0000313" key="3">
    <source>
        <dbReference type="EMBL" id="HIV28747.1"/>
    </source>
</evidence>
<gene>
    <name evidence="3" type="ORF">IAA64_12315</name>
</gene>
<evidence type="ECO:0000256" key="2">
    <source>
        <dbReference type="SAM" id="MobiDB-lite"/>
    </source>
</evidence>
<sequence length="140" mass="15181">MDKLKGVGARARALAEAARRNAELGEARNEMAQAFRALGEAHYAKDTLRAAELVNRIDGMKARMESLLCELDALRAERRCPRCGAVQSRENRFCVQCGAALETHEGMIHWPEAGRNGDAEVGSAKSEASVEASEGEKPAQ</sequence>
<evidence type="ECO:0000313" key="4">
    <source>
        <dbReference type="Proteomes" id="UP000886884"/>
    </source>
</evidence>
<reference evidence="3" key="1">
    <citation type="submission" date="2020-10" db="EMBL/GenBank/DDBJ databases">
        <authorList>
            <person name="Gilroy R."/>
        </authorList>
    </citation>
    <scope>NUCLEOTIDE SEQUENCE</scope>
    <source>
        <strain evidence="3">CHK183-6373</strain>
    </source>
</reference>
<protein>
    <recommendedName>
        <fullName evidence="5">Zinc ribbon domain-containing protein</fullName>
    </recommendedName>
</protein>
<evidence type="ECO:0008006" key="5">
    <source>
        <dbReference type="Google" id="ProtNLM"/>
    </source>
</evidence>
<dbReference type="EMBL" id="DVOT01000223">
    <property type="protein sequence ID" value="HIV28747.1"/>
    <property type="molecule type" value="Genomic_DNA"/>
</dbReference>
<organism evidence="3 4">
    <name type="scientific">Candidatus Ornithocaccomicrobium faecavium</name>
    <dbReference type="NCBI Taxonomy" id="2840890"/>
    <lineage>
        <taxon>Bacteria</taxon>
        <taxon>Bacillati</taxon>
        <taxon>Bacillota</taxon>
        <taxon>Clostridia</taxon>
        <taxon>Candidatus Ornithocaccomicrobium</taxon>
    </lineage>
</organism>
<feature type="compositionally biased region" description="Low complexity" evidence="2">
    <location>
        <begin position="119"/>
        <end position="132"/>
    </location>
</feature>
<reference evidence="3" key="2">
    <citation type="journal article" date="2021" name="PeerJ">
        <title>Extensive microbial diversity within the chicken gut microbiome revealed by metagenomics and culture.</title>
        <authorList>
            <person name="Gilroy R."/>
            <person name="Ravi A."/>
            <person name="Getino M."/>
            <person name="Pursley I."/>
            <person name="Horton D.L."/>
            <person name="Alikhan N.F."/>
            <person name="Baker D."/>
            <person name="Gharbi K."/>
            <person name="Hall N."/>
            <person name="Watson M."/>
            <person name="Adriaenssens E.M."/>
            <person name="Foster-Nyarko E."/>
            <person name="Jarju S."/>
            <person name="Secka A."/>
            <person name="Antonio M."/>
            <person name="Oren A."/>
            <person name="Chaudhuri R.R."/>
            <person name="La Ragione R."/>
            <person name="Hildebrand F."/>
            <person name="Pallen M.J."/>
        </authorList>
    </citation>
    <scope>NUCLEOTIDE SEQUENCE</scope>
    <source>
        <strain evidence="3">CHK183-6373</strain>
    </source>
</reference>
<accession>A0A9D1P9H8</accession>
<dbReference type="Proteomes" id="UP000886884">
    <property type="component" value="Unassembled WGS sequence"/>
</dbReference>
<dbReference type="AlphaFoldDB" id="A0A9D1P9H8"/>
<comment type="caution">
    <text evidence="3">The sequence shown here is derived from an EMBL/GenBank/DDBJ whole genome shotgun (WGS) entry which is preliminary data.</text>
</comment>
<feature type="coiled-coil region" evidence="1">
    <location>
        <begin position="50"/>
        <end position="77"/>
    </location>
</feature>
<feature type="region of interest" description="Disordered" evidence="2">
    <location>
        <begin position="113"/>
        <end position="140"/>
    </location>
</feature>
<proteinExistence type="predicted"/>